<dbReference type="EMBL" id="JAATJA010000002">
    <property type="protein sequence ID" value="NJB68050.1"/>
    <property type="molecule type" value="Genomic_DNA"/>
</dbReference>
<name>A0A846QLZ4_9BACT</name>
<dbReference type="InterPro" id="IPR001789">
    <property type="entry name" value="Sig_transdc_resp-reg_receiver"/>
</dbReference>
<dbReference type="SUPFAM" id="SSF109604">
    <property type="entry name" value="HD-domain/PDEase-like"/>
    <property type="match status" value="1"/>
</dbReference>
<comment type="caution">
    <text evidence="4">The sequence shown here is derived from an EMBL/GenBank/DDBJ whole genome shotgun (WGS) entry which is preliminary data.</text>
</comment>
<protein>
    <submittedName>
        <fullName evidence="4">Response regulator RpfG family c-di-GMP phosphodiesterase</fullName>
    </submittedName>
</protein>
<organism evidence="4 5">
    <name type="scientific">Desulfobaculum xiamenense</name>
    <dbReference type="NCBI Taxonomy" id="995050"/>
    <lineage>
        <taxon>Bacteria</taxon>
        <taxon>Pseudomonadati</taxon>
        <taxon>Thermodesulfobacteriota</taxon>
        <taxon>Desulfovibrionia</taxon>
        <taxon>Desulfovibrionales</taxon>
        <taxon>Desulfovibrionaceae</taxon>
        <taxon>Desulfobaculum</taxon>
    </lineage>
</organism>
<accession>A0A846QLZ4</accession>
<dbReference type="PANTHER" id="PTHR45228:SF1">
    <property type="entry name" value="CYCLIC DI-GMP PHOSPHODIESTERASE TM_0186"/>
    <property type="match status" value="1"/>
</dbReference>
<feature type="domain" description="Response regulatory" evidence="2">
    <location>
        <begin position="131"/>
        <end position="248"/>
    </location>
</feature>
<reference evidence="4 5" key="1">
    <citation type="submission" date="2020-03" db="EMBL/GenBank/DDBJ databases">
        <title>Genomic Encyclopedia of Type Strains, Phase IV (KMG-IV): sequencing the most valuable type-strain genomes for metagenomic binning, comparative biology and taxonomic classification.</title>
        <authorList>
            <person name="Goeker M."/>
        </authorList>
    </citation>
    <scope>NUCLEOTIDE SEQUENCE [LARGE SCALE GENOMIC DNA]</scope>
    <source>
        <strain evidence="4 5">DSM 24233</strain>
    </source>
</reference>
<dbReference type="GO" id="GO:0000160">
    <property type="term" value="P:phosphorelay signal transduction system"/>
    <property type="evidence" value="ECO:0007669"/>
    <property type="project" value="InterPro"/>
</dbReference>
<dbReference type="SMART" id="SM00471">
    <property type="entry name" value="HDc"/>
    <property type="match status" value="1"/>
</dbReference>
<feature type="modified residue" description="4-aspartylphosphate" evidence="1">
    <location>
        <position position="54"/>
    </location>
</feature>
<keyword evidence="1" id="KW-0597">Phosphoprotein</keyword>
<feature type="domain" description="Response regulatory" evidence="2">
    <location>
        <begin position="5"/>
        <end position="121"/>
    </location>
</feature>
<dbReference type="CDD" id="cd00077">
    <property type="entry name" value="HDc"/>
    <property type="match status" value="1"/>
</dbReference>
<dbReference type="Gene3D" id="1.10.3210.10">
    <property type="entry name" value="Hypothetical protein af1432"/>
    <property type="match status" value="1"/>
</dbReference>
<feature type="modified residue" description="4-aspartylphosphate" evidence="1">
    <location>
        <position position="181"/>
    </location>
</feature>
<dbReference type="InterPro" id="IPR052020">
    <property type="entry name" value="Cyclic_di-GMP/3'3'-cGAMP_PDE"/>
</dbReference>
<dbReference type="PANTHER" id="PTHR45228">
    <property type="entry name" value="CYCLIC DI-GMP PHOSPHODIESTERASE TM_0186-RELATED"/>
    <property type="match status" value="1"/>
</dbReference>
<dbReference type="PROSITE" id="PS51832">
    <property type="entry name" value="HD_GYP"/>
    <property type="match status" value="1"/>
</dbReference>
<sequence length="450" mass="49686">MSQPKILVVDDSRLIRKAIQRELQQIGALVTQANDGIDGFEKAHADHFDLIISDVDMPRMDGFTLCEKLKGDPVTCTIPVVICSSRDNESAVEHGFRVGADGYLPKSGGSDVFRRAIRDMLERADIVRDRLVLVVDDSQLVRGSVKRELEQARFRVVTAENGKQALDILSANGRVDLIVSDLEMPVMNGLELLTALKADERWLAIPFLVMTSQADQGTIRRLYRAGAAAYVPKPFNGQHLVHVAEKLLSDHFLKLLHEKERLQAEHGLLLASITSLIQALEARDLYTRGHSEAVAEIAVGMGRKMGLDRDQMEKLEIAARLHDLGKIGIPDAVLLKPGKLTQAEYEIIKTHPTIGADILRPIPSMSDLIPAVQSHHERLDGTGYPHGLKNGEIPLFARIIAVGDIYHALTSTRPYRDPMPEGTVLQIINDARGTHLCPECVAIFLDYLGA</sequence>
<keyword evidence="5" id="KW-1185">Reference proteome</keyword>
<dbReference type="Pfam" id="PF13487">
    <property type="entry name" value="HD_5"/>
    <property type="match status" value="1"/>
</dbReference>
<evidence type="ECO:0000256" key="1">
    <source>
        <dbReference type="PROSITE-ProRule" id="PRU00169"/>
    </source>
</evidence>
<dbReference type="InterPro" id="IPR003607">
    <property type="entry name" value="HD/PDEase_dom"/>
</dbReference>
<dbReference type="AlphaFoldDB" id="A0A846QLZ4"/>
<dbReference type="CDD" id="cd00156">
    <property type="entry name" value="REC"/>
    <property type="match status" value="1"/>
</dbReference>
<dbReference type="SUPFAM" id="SSF52172">
    <property type="entry name" value="CheY-like"/>
    <property type="match status" value="2"/>
</dbReference>
<dbReference type="Pfam" id="PF00072">
    <property type="entry name" value="Response_reg"/>
    <property type="match status" value="2"/>
</dbReference>
<proteinExistence type="predicted"/>
<evidence type="ECO:0000313" key="5">
    <source>
        <dbReference type="Proteomes" id="UP000580856"/>
    </source>
</evidence>
<feature type="domain" description="HD-GYP" evidence="3">
    <location>
        <begin position="265"/>
        <end position="450"/>
    </location>
</feature>
<evidence type="ECO:0000313" key="4">
    <source>
        <dbReference type="EMBL" id="NJB68050.1"/>
    </source>
</evidence>
<dbReference type="RefSeq" id="WP_167941147.1">
    <property type="nucleotide sequence ID" value="NZ_JAATJA010000002.1"/>
</dbReference>
<evidence type="ECO:0000259" key="3">
    <source>
        <dbReference type="PROSITE" id="PS51832"/>
    </source>
</evidence>
<dbReference type="Proteomes" id="UP000580856">
    <property type="component" value="Unassembled WGS sequence"/>
</dbReference>
<dbReference type="Gene3D" id="3.40.50.2300">
    <property type="match status" value="2"/>
</dbReference>
<dbReference type="InterPro" id="IPR037522">
    <property type="entry name" value="HD_GYP_dom"/>
</dbReference>
<gene>
    <name evidence="4" type="ORF">GGQ74_001723</name>
</gene>
<dbReference type="InterPro" id="IPR011006">
    <property type="entry name" value="CheY-like_superfamily"/>
</dbReference>
<dbReference type="PROSITE" id="PS50110">
    <property type="entry name" value="RESPONSE_REGULATORY"/>
    <property type="match status" value="2"/>
</dbReference>
<evidence type="ECO:0000259" key="2">
    <source>
        <dbReference type="PROSITE" id="PS50110"/>
    </source>
</evidence>
<dbReference type="SMART" id="SM00448">
    <property type="entry name" value="REC"/>
    <property type="match status" value="2"/>
</dbReference>